<dbReference type="Gene3D" id="3.40.50.80">
    <property type="entry name" value="Nucleotide-binding domain of ferredoxin-NADP reductase (FNR) module"/>
    <property type="match status" value="1"/>
</dbReference>
<keyword evidence="7" id="KW-0472">Membrane</keyword>
<evidence type="ECO:0000259" key="10">
    <source>
        <dbReference type="PROSITE" id="PS51384"/>
    </source>
</evidence>
<dbReference type="Pfam" id="PF00970">
    <property type="entry name" value="FAD_binding_6"/>
    <property type="match status" value="1"/>
</dbReference>
<dbReference type="Proteomes" id="UP001360560">
    <property type="component" value="Unassembled WGS sequence"/>
</dbReference>
<keyword evidence="4 8" id="KW-0285">Flavoprotein</keyword>
<evidence type="ECO:0000256" key="1">
    <source>
        <dbReference type="ARBA" id="ARBA00001974"/>
    </source>
</evidence>
<protein>
    <submittedName>
        <fullName evidence="11">Oxidoreductase</fullName>
    </submittedName>
</protein>
<dbReference type="SUPFAM" id="SSF52343">
    <property type="entry name" value="Ferredoxin reductase-like, C-terminal NADP-linked domain"/>
    <property type="match status" value="1"/>
</dbReference>
<dbReference type="PROSITE" id="PS51384">
    <property type="entry name" value="FAD_FR"/>
    <property type="match status" value="1"/>
</dbReference>
<dbReference type="SUPFAM" id="SSF63380">
    <property type="entry name" value="Riboflavin synthase domain-like"/>
    <property type="match status" value="1"/>
</dbReference>
<feature type="binding site" evidence="8">
    <location>
        <position position="226"/>
    </location>
    <ligand>
        <name>FAD</name>
        <dbReference type="ChEBI" id="CHEBI:57692"/>
    </ligand>
</feature>
<dbReference type="InterPro" id="IPR001834">
    <property type="entry name" value="CBR-like"/>
</dbReference>
<evidence type="ECO:0000256" key="8">
    <source>
        <dbReference type="PIRSR" id="PIRSR601834-1"/>
    </source>
</evidence>
<comment type="similarity">
    <text evidence="3">Belongs to the flavoprotein pyridine nucleotide cytochrome reductase family.</text>
</comment>
<dbReference type="Gene3D" id="2.40.30.10">
    <property type="entry name" value="Translation factors"/>
    <property type="match status" value="1"/>
</dbReference>
<evidence type="ECO:0000256" key="4">
    <source>
        <dbReference type="ARBA" id="ARBA00022630"/>
    </source>
</evidence>
<feature type="region of interest" description="Disordered" evidence="9">
    <location>
        <begin position="28"/>
        <end position="51"/>
    </location>
</feature>
<dbReference type="AlphaFoldDB" id="A0AAV5QRX6"/>
<keyword evidence="5 8" id="KW-0274">FAD</keyword>
<keyword evidence="6" id="KW-0560">Oxidoreductase</keyword>
<dbReference type="PANTHER" id="PTHR19370:SF189">
    <property type="entry name" value="CYTOCHROME C MITOCHONDRIAL IMPORT FACTOR CYC2"/>
    <property type="match status" value="1"/>
</dbReference>
<dbReference type="GO" id="GO:0016491">
    <property type="term" value="F:oxidoreductase activity"/>
    <property type="evidence" value="ECO:0007669"/>
    <property type="project" value="UniProtKB-KW"/>
</dbReference>
<proteinExistence type="inferred from homology"/>
<reference evidence="11 12" key="1">
    <citation type="journal article" date="2023" name="Elife">
        <title>Identification of key yeast species and microbe-microbe interactions impacting larval growth of Drosophila in the wild.</title>
        <authorList>
            <person name="Mure A."/>
            <person name="Sugiura Y."/>
            <person name="Maeda R."/>
            <person name="Honda K."/>
            <person name="Sakurai N."/>
            <person name="Takahashi Y."/>
            <person name="Watada M."/>
            <person name="Katoh T."/>
            <person name="Gotoh A."/>
            <person name="Gotoh Y."/>
            <person name="Taniguchi I."/>
            <person name="Nakamura K."/>
            <person name="Hayashi T."/>
            <person name="Katayama T."/>
            <person name="Uemura T."/>
            <person name="Hattori Y."/>
        </authorList>
    </citation>
    <scope>NUCLEOTIDE SEQUENCE [LARGE SCALE GENOMIC DNA]</scope>
    <source>
        <strain evidence="11 12">SC-9</strain>
    </source>
</reference>
<dbReference type="GO" id="GO:0016020">
    <property type="term" value="C:membrane"/>
    <property type="evidence" value="ECO:0007669"/>
    <property type="project" value="UniProtKB-SubCell"/>
</dbReference>
<feature type="domain" description="FAD-binding FR-type" evidence="10">
    <location>
        <begin position="122"/>
        <end position="251"/>
    </location>
</feature>
<evidence type="ECO:0000256" key="7">
    <source>
        <dbReference type="ARBA" id="ARBA00023136"/>
    </source>
</evidence>
<dbReference type="InterPro" id="IPR008333">
    <property type="entry name" value="Cbr1-like_FAD-bd_dom"/>
</dbReference>
<evidence type="ECO:0000256" key="3">
    <source>
        <dbReference type="ARBA" id="ARBA00006105"/>
    </source>
</evidence>
<dbReference type="InterPro" id="IPR017938">
    <property type="entry name" value="Riboflavin_synthase-like_b-brl"/>
</dbReference>
<feature type="binding site" evidence="8">
    <location>
        <position position="219"/>
    </location>
    <ligand>
        <name>FAD</name>
        <dbReference type="ChEBI" id="CHEBI:57692"/>
    </ligand>
</feature>
<accession>A0AAV5QRX6</accession>
<dbReference type="EMBL" id="BTFZ01000011">
    <property type="protein sequence ID" value="GMM37336.1"/>
    <property type="molecule type" value="Genomic_DNA"/>
</dbReference>
<sequence>MFKLLRPLKAGSSLISIRHSARFNSNLVKDDGKPSGGALNGSSSSSSSLEKLRTTQYEYPKNPQFNIPPHVKEKSNDNWLVRYGKYIPIAIALGVGAWSFYSVYYFTNPDAGKSGQEILSPDHFTEFMITKKKEIDDDHFIIELAPRVKSDFLSKFVNSKGYWDGSKLWSVEVKQPEIMVVRKYTPLPVILAKAGEEGQLAMRLISEEGDVGKFCLYIKKYQSGEVARWISKRPVGSILEIRGPYTEYQFKPQPIDRYSEFERPKMQNLPSKVPSDPYTASFLPQGVPLPDNLVFYGAGTGIAPVLQLLLSKNPFKGHVWINYSFKKQAEVPEEFLRLFYFLEKMGRITLQTFDESKNQYLTNVMTPSTPNIQEIETDPEIELEVIKQRIVAEKMKQLKQNGEATNDDTLGELEKLFKETEAKITVGKPKESNPPPTTKTSELTSYNNALHQGYIERDQPKKDPSLAIICGPEGYIGYVAGRKPTELQQGKVAGLLGNQGWDEANVFKM</sequence>
<keyword evidence="12" id="KW-1185">Reference proteome</keyword>
<dbReference type="InterPro" id="IPR039261">
    <property type="entry name" value="FNR_nucleotide-bd"/>
</dbReference>
<dbReference type="RefSeq" id="XP_064854332.1">
    <property type="nucleotide sequence ID" value="XM_064998260.1"/>
</dbReference>
<evidence type="ECO:0000256" key="6">
    <source>
        <dbReference type="ARBA" id="ARBA00023002"/>
    </source>
</evidence>
<feature type="binding site" evidence="8">
    <location>
        <position position="184"/>
    </location>
    <ligand>
        <name>FAD</name>
        <dbReference type="ChEBI" id="CHEBI:57692"/>
    </ligand>
</feature>
<comment type="caution">
    <text evidence="11">The sequence shown here is derived from an EMBL/GenBank/DDBJ whole genome shotgun (WGS) entry which is preliminary data.</text>
</comment>
<gene>
    <name evidence="11" type="ORF">DASC09_046610</name>
</gene>
<evidence type="ECO:0000256" key="9">
    <source>
        <dbReference type="SAM" id="MobiDB-lite"/>
    </source>
</evidence>
<comment type="subcellular location">
    <subcellularLocation>
        <location evidence="2">Membrane</location>
    </subcellularLocation>
</comment>
<evidence type="ECO:0000256" key="5">
    <source>
        <dbReference type="ARBA" id="ARBA00022827"/>
    </source>
</evidence>
<evidence type="ECO:0000313" key="11">
    <source>
        <dbReference type="EMBL" id="GMM37336.1"/>
    </source>
</evidence>
<name>A0AAV5QRX6_9ASCO</name>
<comment type="cofactor">
    <cofactor evidence="1 8">
        <name>FAD</name>
        <dbReference type="ChEBI" id="CHEBI:57692"/>
    </cofactor>
</comment>
<evidence type="ECO:0000256" key="2">
    <source>
        <dbReference type="ARBA" id="ARBA00004370"/>
    </source>
</evidence>
<organism evidence="11 12">
    <name type="scientific">Saccharomycopsis crataegensis</name>
    <dbReference type="NCBI Taxonomy" id="43959"/>
    <lineage>
        <taxon>Eukaryota</taxon>
        <taxon>Fungi</taxon>
        <taxon>Dikarya</taxon>
        <taxon>Ascomycota</taxon>
        <taxon>Saccharomycotina</taxon>
        <taxon>Saccharomycetes</taxon>
        <taxon>Saccharomycopsidaceae</taxon>
        <taxon>Saccharomycopsis</taxon>
    </lineage>
</organism>
<feature type="binding site" evidence="8">
    <location>
        <position position="182"/>
    </location>
    <ligand>
        <name>FAD</name>
        <dbReference type="ChEBI" id="CHEBI:57692"/>
    </ligand>
</feature>
<dbReference type="GeneID" id="90075311"/>
<dbReference type="InterPro" id="IPR017927">
    <property type="entry name" value="FAD-bd_FR_type"/>
</dbReference>
<dbReference type="PANTHER" id="PTHR19370">
    <property type="entry name" value="NADH-CYTOCHROME B5 REDUCTASE"/>
    <property type="match status" value="1"/>
</dbReference>
<dbReference type="GO" id="GO:0005739">
    <property type="term" value="C:mitochondrion"/>
    <property type="evidence" value="ECO:0007669"/>
    <property type="project" value="TreeGrafter"/>
</dbReference>
<evidence type="ECO:0000313" key="12">
    <source>
        <dbReference type="Proteomes" id="UP001360560"/>
    </source>
</evidence>